<keyword evidence="3" id="KW-0677">Repeat</keyword>
<dbReference type="InterPro" id="IPR011990">
    <property type="entry name" value="TPR-like_helical_dom_sf"/>
</dbReference>
<name>A0A8E2FD97_9PEZI</name>
<evidence type="ECO:0000256" key="4">
    <source>
        <dbReference type="ARBA" id="ARBA00022946"/>
    </source>
</evidence>
<comment type="similarity">
    <text evidence="2">Belongs to the CCM1 family.</text>
</comment>
<dbReference type="Pfam" id="PF13812">
    <property type="entry name" value="PPR_3"/>
    <property type="match status" value="1"/>
</dbReference>
<evidence type="ECO:0000256" key="7">
    <source>
        <dbReference type="ARBA" id="ARBA00044511"/>
    </source>
</evidence>
<evidence type="ECO:0000256" key="1">
    <source>
        <dbReference type="ARBA" id="ARBA00004173"/>
    </source>
</evidence>
<proteinExistence type="inferred from homology"/>
<evidence type="ECO:0000256" key="6">
    <source>
        <dbReference type="ARBA" id="ARBA00044493"/>
    </source>
</evidence>
<evidence type="ECO:0000313" key="9">
    <source>
        <dbReference type="Proteomes" id="UP000250140"/>
    </source>
</evidence>
<dbReference type="Gene3D" id="1.25.40.10">
    <property type="entry name" value="Tetratricopeptide repeat domain"/>
    <property type="match status" value="2"/>
</dbReference>
<keyword evidence="5" id="KW-0496">Mitochondrion</keyword>
<comment type="subcellular location">
    <subcellularLocation>
        <location evidence="1">Mitochondrion</location>
    </subcellularLocation>
</comment>
<dbReference type="PANTHER" id="PTHR47447">
    <property type="entry name" value="OS03G0856100 PROTEIN"/>
    <property type="match status" value="1"/>
</dbReference>
<dbReference type="Proteomes" id="UP000250140">
    <property type="component" value="Unassembled WGS sequence"/>
</dbReference>
<gene>
    <name evidence="8" type="ORF">AOQ84DRAFT_260113</name>
</gene>
<dbReference type="PANTHER" id="PTHR47447:SF17">
    <property type="entry name" value="OS12G0638900 PROTEIN"/>
    <property type="match status" value="1"/>
</dbReference>
<comment type="subunit">
    <text evidence="7">Binds to mitochondrial small subunit 15S rRNA.</text>
</comment>
<dbReference type="EMBL" id="KV748544">
    <property type="protein sequence ID" value="OCL14715.1"/>
    <property type="molecule type" value="Genomic_DNA"/>
</dbReference>
<organism evidence="8 9">
    <name type="scientific">Glonium stellatum</name>
    <dbReference type="NCBI Taxonomy" id="574774"/>
    <lineage>
        <taxon>Eukaryota</taxon>
        <taxon>Fungi</taxon>
        <taxon>Dikarya</taxon>
        <taxon>Ascomycota</taxon>
        <taxon>Pezizomycotina</taxon>
        <taxon>Dothideomycetes</taxon>
        <taxon>Pleosporomycetidae</taxon>
        <taxon>Gloniales</taxon>
        <taxon>Gloniaceae</taxon>
        <taxon>Glonium</taxon>
    </lineage>
</organism>
<dbReference type="Pfam" id="PF12921">
    <property type="entry name" value="ATP13"/>
    <property type="match status" value="1"/>
</dbReference>
<protein>
    <recommendedName>
        <fullName evidence="10">Pentatricopeptide repeat-containing protein</fullName>
    </recommendedName>
</protein>
<evidence type="ECO:0000256" key="2">
    <source>
        <dbReference type="ARBA" id="ARBA00006192"/>
    </source>
</evidence>
<keyword evidence="9" id="KW-1185">Reference proteome</keyword>
<evidence type="ECO:0000256" key="5">
    <source>
        <dbReference type="ARBA" id="ARBA00023128"/>
    </source>
</evidence>
<evidence type="ECO:0000256" key="3">
    <source>
        <dbReference type="ARBA" id="ARBA00022737"/>
    </source>
</evidence>
<reference evidence="8 9" key="1">
    <citation type="journal article" date="2016" name="Nat. Commun.">
        <title>Ectomycorrhizal ecology is imprinted in the genome of the dominant symbiotic fungus Cenococcum geophilum.</title>
        <authorList>
            <consortium name="DOE Joint Genome Institute"/>
            <person name="Peter M."/>
            <person name="Kohler A."/>
            <person name="Ohm R.A."/>
            <person name="Kuo A."/>
            <person name="Krutzmann J."/>
            <person name="Morin E."/>
            <person name="Arend M."/>
            <person name="Barry K.W."/>
            <person name="Binder M."/>
            <person name="Choi C."/>
            <person name="Clum A."/>
            <person name="Copeland A."/>
            <person name="Grisel N."/>
            <person name="Haridas S."/>
            <person name="Kipfer T."/>
            <person name="LaButti K."/>
            <person name="Lindquist E."/>
            <person name="Lipzen A."/>
            <person name="Maire R."/>
            <person name="Meier B."/>
            <person name="Mihaltcheva S."/>
            <person name="Molinier V."/>
            <person name="Murat C."/>
            <person name="Poggeler S."/>
            <person name="Quandt C.A."/>
            <person name="Sperisen C."/>
            <person name="Tritt A."/>
            <person name="Tisserant E."/>
            <person name="Crous P.W."/>
            <person name="Henrissat B."/>
            <person name="Nehls U."/>
            <person name="Egli S."/>
            <person name="Spatafora J.W."/>
            <person name="Grigoriev I.V."/>
            <person name="Martin F.M."/>
        </authorList>
    </citation>
    <scope>NUCLEOTIDE SEQUENCE [LARGE SCALE GENOMIC DNA]</scope>
    <source>
        <strain evidence="8 9">CBS 207.34</strain>
    </source>
</reference>
<comment type="function">
    <text evidence="6">Regulates mitochondrial small subunit maturation by controlling 15S rRNA 5'-end processing. Localizes to the 5' precursor of the 15S rRNA in a position that is subsequently occupied by mS47 in the mature yeast mtSSU. Uses structure and sequence-specific RNA recognition, binding to a single-stranded region of the precursor and specifically recognizing bases -6 to -1. The exchange of Ccm1 for mS47 is coupled to the irreversible removal of precursor rRNA that is accompanied by conformational changes of the mitoribosomal proteins uS5m and mS26. These conformational changes signal completion of 5'-end rRNA processing through protection of the mature 5'-end of the 15S rRNA and stabilization of mS47. The removal of the 5' precursor together with the dissociation of Ccm1 may be catalyzed by the 5'-3' exoribonuclease Pet127. Involved in the specific removal of group I introns in mitochondrial encoded transcripts.</text>
</comment>
<evidence type="ECO:0000313" key="8">
    <source>
        <dbReference type="EMBL" id="OCL14715.1"/>
    </source>
</evidence>
<dbReference type="GO" id="GO:0005739">
    <property type="term" value="C:mitochondrion"/>
    <property type="evidence" value="ECO:0007669"/>
    <property type="project" value="UniProtKB-SubCell"/>
</dbReference>
<accession>A0A8E2FD97</accession>
<feature type="non-terminal residue" evidence="8">
    <location>
        <position position="1"/>
    </location>
</feature>
<keyword evidence="4" id="KW-0809">Transit peptide</keyword>
<dbReference type="OrthoDB" id="185373at2759"/>
<dbReference type="InterPro" id="IPR002885">
    <property type="entry name" value="PPR_rpt"/>
</dbReference>
<sequence length="347" mass="39349">IQSIPAATFSEILSLLDPQHFVIPFRDIHEEISTAVTFRLEVPPIQEIHDEFTGIIEALVLARKSSGMKLGLVDYKQMLKCTSAVGNAEAANSIWREMQNDKIAPDTECYNLLLSAIVWNKHHRPEARHGLRITRWNLKWRATESRGRPYMGLSPKRNWDYTGYKIGPGGIKDVMNSWFREMLNRNCLPTEKTFTLLMEAYGREGDVKSVHSILKKVWNVDIVSIQKGRSVTSAAAAASQSSSTLRPSVDLLHTLARVFGMNNDVPTAMKLVDFVARNYNLEIPETVWALLLEWTFVLSKGRSARKAHPSARSGKLVMDSPEKLWNIMVSPPYNVKPTIPMYNRLMK</sequence>
<feature type="non-terminal residue" evidence="8">
    <location>
        <position position="347"/>
    </location>
</feature>
<dbReference type="InterPro" id="IPR024319">
    <property type="entry name" value="ATPase_expression_mit"/>
</dbReference>
<dbReference type="AlphaFoldDB" id="A0A8E2FD97"/>
<evidence type="ECO:0008006" key="10">
    <source>
        <dbReference type="Google" id="ProtNLM"/>
    </source>
</evidence>